<keyword evidence="4" id="KW-1185">Reference proteome</keyword>
<evidence type="ECO:0000313" key="4">
    <source>
        <dbReference type="Proteomes" id="UP000011518"/>
    </source>
</evidence>
<evidence type="ECO:0000259" key="2">
    <source>
        <dbReference type="Pfam" id="PF15262"/>
    </source>
</evidence>
<feature type="compositionally biased region" description="Polar residues" evidence="1">
    <location>
        <begin position="128"/>
        <end position="152"/>
    </location>
</feature>
<dbReference type="Pfam" id="PF15262">
    <property type="entry name" value="DUF4592"/>
    <property type="match status" value="1"/>
</dbReference>
<feature type="region of interest" description="Disordered" evidence="1">
    <location>
        <begin position="780"/>
        <end position="855"/>
    </location>
</feature>
<dbReference type="FunCoup" id="L8Y353">
    <property type="interactions" value="5"/>
</dbReference>
<dbReference type="InParanoid" id="L8Y353"/>
<dbReference type="EMBL" id="KB366463">
    <property type="protein sequence ID" value="ELV10838.1"/>
    <property type="molecule type" value="Genomic_DNA"/>
</dbReference>
<dbReference type="InterPro" id="IPR028030">
    <property type="entry name" value="DUF4592"/>
</dbReference>
<feature type="region of interest" description="Disordered" evidence="1">
    <location>
        <begin position="1173"/>
        <end position="1371"/>
    </location>
</feature>
<feature type="compositionally biased region" description="Basic and acidic residues" evidence="1">
    <location>
        <begin position="224"/>
        <end position="236"/>
    </location>
</feature>
<feature type="region of interest" description="Disordered" evidence="1">
    <location>
        <begin position="694"/>
        <end position="758"/>
    </location>
</feature>
<feature type="region of interest" description="Disordered" evidence="1">
    <location>
        <begin position="523"/>
        <end position="675"/>
    </location>
</feature>
<evidence type="ECO:0000256" key="1">
    <source>
        <dbReference type="SAM" id="MobiDB-lite"/>
    </source>
</evidence>
<feature type="compositionally biased region" description="Polar residues" evidence="1">
    <location>
        <begin position="747"/>
        <end position="758"/>
    </location>
</feature>
<accession>L8Y353</accession>
<feature type="region of interest" description="Disordered" evidence="1">
    <location>
        <begin position="89"/>
        <end position="108"/>
    </location>
</feature>
<feature type="compositionally biased region" description="Polar residues" evidence="1">
    <location>
        <begin position="785"/>
        <end position="797"/>
    </location>
</feature>
<feature type="region of interest" description="Disordered" evidence="1">
    <location>
        <begin position="1467"/>
        <end position="1491"/>
    </location>
</feature>
<dbReference type="PANTHER" id="PTHR47743:SF2">
    <property type="entry name" value="ACROSOMAL PROTEIN KIAA1210"/>
    <property type="match status" value="1"/>
</dbReference>
<reference evidence="4" key="2">
    <citation type="journal article" date="2013" name="Nat. Commun.">
        <title>Genome of the Chinese tree shrew.</title>
        <authorList>
            <person name="Fan Y."/>
            <person name="Huang Z.Y."/>
            <person name="Cao C.C."/>
            <person name="Chen C.S."/>
            <person name="Chen Y.X."/>
            <person name="Fan D.D."/>
            <person name="He J."/>
            <person name="Hou H.L."/>
            <person name="Hu L."/>
            <person name="Hu X.T."/>
            <person name="Jiang X.T."/>
            <person name="Lai R."/>
            <person name="Lang Y.S."/>
            <person name="Liang B."/>
            <person name="Liao S.G."/>
            <person name="Mu D."/>
            <person name="Ma Y.Y."/>
            <person name="Niu Y.Y."/>
            <person name="Sun X.Q."/>
            <person name="Xia J.Q."/>
            <person name="Xiao J."/>
            <person name="Xiong Z.Q."/>
            <person name="Xu L."/>
            <person name="Yang L."/>
            <person name="Zhang Y."/>
            <person name="Zhao W."/>
            <person name="Zhao X.D."/>
            <person name="Zheng Y.T."/>
            <person name="Zhou J.M."/>
            <person name="Zhu Y.B."/>
            <person name="Zhang G.J."/>
            <person name="Wang J."/>
            <person name="Yao Y.G."/>
        </authorList>
    </citation>
    <scope>NUCLEOTIDE SEQUENCE [LARGE SCALE GENOMIC DNA]</scope>
</reference>
<proteinExistence type="predicted"/>
<feature type="compositionally biased region" description="Polar residues" evidence="1">
    <location>
        <begin position="1203"/>
        <end position="1216"/>
    </location>
</feature>
<feature type="compositionally biased region" description="Basic and acidic residues" evidence="1">
    <location>
        <begin position="527"/>
        <end position="537"/>
    </location>
</feature>
<dbReference type="InterPro" id="IPR026713">
    <property type="entry name" value="CRACD-like"/>
</dbReference>
<dbReference type="PANTHER" id="PTHR47743">
    <property type="entry name" value="KIAA1210 / KIAA1211 FAMILY MEMBER"/>
    <property type="match status" value="1"/>
</dbReference>
<organism evidence="3 4">
    <name type="scientific">Tupaia chinensis</name>
    <name type="common">Chinese tree shrew</name>
    <name type="synonym">Tupaia belangeri chinensis</name>
    <dbReference type="NCBI Taxonomy" id="246437"/>
    <lineage>
        <taxon>Eukaryota</taxon>
        <taxon>Metazoa</taxon>
        <taxon>Chordata</taxon>
        <taxon>Craniata</taxon>
        <taxon>Vertebrata</taxon>
        <taxon>Euteleostomi</taxon>
        <taxon>Mammalia</taxon>
        <taxon>Eutheria</taxon>
        <taxon>Euarchontoglires</taxon>
        <taxon>Scandentia</taxon>
        <taxon>Tupaiidae</taxon>
        <taxon>Tupaia</taxon>
    </lineage>
</organism>
<feature type="region of interest" description="Disordered" evidence="1">
    <location>
        <begin position="284"/>
        <end position="324"/>
    </location>
</feature>
<sequence length="1512" mass="166471">MPWTSNDNLLPFHSVFYFSVLTMAELLSEVSDCLEVLEAIDEGKKKSKFKAFKSFFGKKKKKEPVDTQRGRMLKPSLSSSNINICSLKPVQEGQPTEPRPKRSMGNKALSHDSIFMLETESERPASERCTSTESQQGRFQQSFSELSSGPDHSQSSAAFAMSASPGSTQMPIGFSTPATTQGCLDSSAARHKMALNPRKQKKKKNRQAPVKPKQDEPSFPLISEENRVTKAEETDQKKLKRYSTGLLSQVQSKKTEVDDKKTTYQAQNTDVFASLGYPVSAAYGRRRRRKGSGASGVSECGSKGRSLKQFSQGLGQSSRAGSLPKDISARDFHYWHLTLEKQVMEQPTTPQAETTTPQEFLSDMNVLGKRNVGIDFEASKASTPQPILEDMEESMIGSPLSYHEDWASGAKKREVKAFLLPRVESPSMTEEEAILSVATEDQAFMDPSHIQSEQEEASSLGWQNDQFKMESSQDIPTISKKKPPEKVLQSFTASVLDMTSAMVEGGISAQRLSTRSLPQFLGESEAEEKFSDSKSTSEEGSGSEELAPSHSSQSLEKLEDEIEIYSESRSSIVELSSSEEQLTPECPSQYLKEYEDEEGSAESNNYVEKYSSTEDWSSSEEEPLFRQPAQALGKPKDYKEVSSVSESASEKLSVSVEQLTPRHSAQPIVRPTVQQQVSSSLVSTSAEWSESVELMPPTHPFQPRVSPKFTQVSAGPESTAAERVISVESLPPRKPSKCQMRPKDEQQSSSESEITNTERVVSMAALSPKHHFQSLMRPVVELSAGTESTDTEGNISVQPRPPRRPLQSQANPKVEQETSSFPESMAVEEISSMEPPPLKPHSQPFMNPEVQPNMFSGSEGIAAERVISVEPLLPKYSPQSLMNPQVQQISKSTADEDIFVEQQQSSGVPSQPLVRPKLRSQTFTIDSESTSTTCSASVEPTPSRHIFQSWVNPEFEQQVSAGPESTATERDISVELTPSRMSSQALMTPEVKQPISAGPENVAMKKDISTEQQSARHLPQSVVRCKVQQISTSFESAAVERGIFGNPLHPKYPAKSSVSSNIEKISTILQNTAVEGISKKLELPRQPSRSYVKFMAQQIFSESSATERGTYADIPPLSHPSKPFLKPKVEHHVFSDEKSADPEGGTLKILPTKRPFQSLKKLEESQEVSLYLENDPMKWSSSKAQMPPRRLSQASGKPEYWQEVTSVSDSSPQGWKSSEEQLSLRRPSQALEGSEFQPQKFSMCSANTPVERSGPEEHLSPSHHFQASGDPEYQPQVNSGSTSAAAEGTISESNPGSWSLPNKTNKHSQGSKDLTKSTLLPATKPGKFTNPPAWQASTSGGTLSKKIVSESGDGDNSSQNLPTNEADIENLFGVRLRKIPSSLKYKSENEDNSTQIPSLPVGPVTSAEGKERRSRSPSKALLDTAEKLTEMSDSGEKQESRPKCEGTAKKQPVYKIPVGFKEQKACQASGMARETRRSSSVPAVLKHPTEPTEPVWFSLAKKKAKAWRANNK</sequence>
<feature type="region of interest" description="Disordered" evidence="1">
    <location>
        <begin position="1133"/>
        <end position="1158"/>
    </location>
</feature>
<feature type="compositionally biased region" description="Polar residues" evidence="1">
    <location>
        <begin position="308"/>
        <end position="320"/>
    </location>
</feature>
<feature type="compositionally biased region" description="Polar residues" evidence="1">
    <location>
        <begin position="1236"/>
        <end position="1250"/>
    </location>
</feature>
<feature type="compositionally biased region" description="Basic residues" evidence="1">
    <location>
        <begin position="194"/>
        <end position="206"/>
    </location>
</feature>
<dbReference type="STRING" id="246437.L8Y353"/>
<reference evidence="4" key="1">
    <citation type="submission" date="2012-07" db="EMBL/GenBank/DDBJ databases">
        <title>Genome of the Chinese tree shrew, a rising model animal genetically related to primates.</title>
        <authorList>
            <person name="Zhang G."/>
            <person name="Fan Y."/>
            <person name="Yao Y."/>
            <person name="Huang Z."/>
        </authorList>
    </citation>
    <scope>NUCLEOTIDE SEQUENCE [LARGE SCALE GENOMIC DNA]</scope>
</reference>
<feature type="compositionally biased region" description="Basic and acidic residues" evidence="1">
    <location>
        <begin position="1424"/>
        <end position="1448"/>
    </location>
</feature>
<feature type="region of interest" description="Disordered" evidence="1">
    <location>
        <begin position="1384"/>
        <end position="1452"/>
    </location>
</feature>
<feature type="compositionally biased region" description="Polar residues" evidence="1">
    <location>
        <begin position="1354"/>
        <end position="1363"/>
    </location>
</feature>
<dbReference type="eggNOG" id="ENOG502QXCA">
    <property type="taxonomic scope" value="Eukaryota"/>
</dbReference>
<name>L8Y353_TUPCH</name>
<feature type="domain" description="DUF4592" evidence="2">
    <location>
        <begin position="116"/>
        <end position="204"/>
    </location>
</feature>
<feature type="region of interest" description="Disordered" evidence="1">
    <location>
        <begin position="194"/>
        <end position="236"/>
    </location>
</feature>
<feature type="region of interest" description="Disordered" evidence="1">
    <location>
        <begin position="922"/>
        <end position="941"/>
    </location>
</feature>
<feature type="compositionally biased region" description="Low complexity" evidence="1">
    <location>
        <begin position="153"/>
        <end position="167"/>
    </location>
</feature>
<evidence type="ECO:0000313" key="3">
    <source>
        <dbReference type="EMBL" id="ELV10838.1"/>
    </source>
</evidence>
<feature type="compositionally biased region" description="Low complexity" evidence="1">
    <location>
        <begin position="565"/>
        <end position="580"/>
    </location>
</feature>
<dbReference type="Proteomes" id="UP000011518">
    <property type="component" value="Unassembled WGS sequence"/>
</dbReference>
<feature type="compositionally biased region" description="Polar residues" evidence="1">
    <location>
        <begin position="806"/>
        <end position="822"/>
    </location>
</feature>
<feature type="compositionally biased region" description="Low complexity" evidence="1">
    <location>
        <begin position="641"/>
        <end position="657"/>
    </location>
</feature>
<gene>
    <name evidence="3" type="ORF">TREES_T100009516</name>
</gene>
<feature type="compositionally biased region" description="Polar residues" evidence="1">
    <location>
        <begin position="922"/>
        <end position="940"/>
    </location>
</feature>
<feature type="compositionally biased region" description="Polar residues" evidence="1">
    <location>
        <begin position="1275"/>
        <end position="1320"/>
    </location>
</feature>
<feature type="region of interest" description="Disordered" evidence="1">
    <location>
        <begin position="119"/>
        <end position="182"/>
    </location>
</feature>
<protein>
    <recommendedName>
        <fullName evidence="2">DUF4592 domain-containing protein</fullName>
    </recommendedName>
</protein>